<accession>A0A7S1Y071</accession>
<name>A0A7S1Y071_9STRA</name>
<evidence type="ECO:0000259" key="2">
    <source>
        <dbReference type="PROSITE" id="PS50191"/>
    </source>
</evidence>
<dbReference type="EMBL" id="HBGK01004386">
    <property type="protein sequence ID" value="CAD9273394.1"/>
    <property type="molecule type" value="Transcribed_RNA"/>
</dbReference>
<proteinExistence type="predicted"/>
<feature type="compositionally biased region" description="Pro residues" evidence="1">
    <location>
        <begin position="434"/>
        <end position="444"/>
    </location>
</feature>
<sequence>MMLSPVSPDVNTKPNGNGEDVGNPLVDEESPARASKQKKKKSKSKKEKKNKKKNSSHRRTSTSSLPIAVSEAGNTNQLDENNILRVGGQEEGEEHLPRRHTAPVHTLPSDRVEAAAPVKPPEIDEDSFVAFVAAHRQKEQEVIGTATGNKTMTGQQGDTSKQQVTSFNAEKEAALLIQHYQNPQASSYVASHTGAATPTTEPETFVSAGADPGGVEHPAVARLREQQQAAQAGNGIIPTEFAKEQGVRFQDYLKATGQVDEALASATADAFEAFLQSTLRSGKLARSAAPASLSAAIPPPGEMAGKEIDEGCFADDVSDLGNSLMGGDWDNGTFASYTTMTKTEKLDRQQEKLAELVRYNEAAAKLRASGESEEAPGNNKATTLMTTTSLTTSTATATEGEDDCGWGEIKRNESFVRQRRTESIGLGAKSPASLPTPPPPPPPLQSQFSTRDSLASGDQISVATSTGCGSTGRAFGRTFKEQWSTLSIEQRQCVVALKKRWEQCNPDDTFADEWYLRFAKCSPGKPFTFKSAYRTMKKTNPNWLGHTLNEKLERNLLTKIVVPCPCLRTIEGYEVFYMRPSLVLPKEMPISVVNEQVAYVMNAMLEKEQACTDGIGVLCNMSGWKMKHFSLSATNTVCMHFQGLHLSPTRVSKFFIVDPPSWFGSIWAIVRPMFAKSFRRKVHMIKGSQMADYFAEGFEKALPDDMVGGEAPTEELIRTFIADRKVLEAERAAIQGSENPVPEERPGPPA</sequence>
<reference evidence="3" key="1">
    <citation type="submission" date="2021-01" db="EMBL/GenBank/DDBJ databases">
        <authorList>
            <person name="Corre E."/>
            <person name="Pelletier E."/>
            <person name="Niang G."/>
            <person name="Scheremetjew M."/>
            <person name="Finn R."/>
            <person name="Kale V."/>
            <person name="Holt S."/>
            <person name="Cochrane G."/>
            <person name="Meng A."/>
            <person name="Brown T."/>
            <person name="Cohen L."/>
        </authorList>
    </citation>
    <scope>NUCLEOTIDE SEQUENCE</scope>
    <source>
        <strain evidence="3">CCMP 410</strain>
    </source>
</reference>
<feature type="region of interest" description="Disordered" evidence="1">
    <location>
        <begin position="1"/>
        <end position="114"/>
    </location>
</feature>
<feature type="compositionally biased region" description="Basic residues" evidence="1">
    <location>
        <begin position="35"/>
        <end position="60"/>
    </location>
</feature>
<dbReference type="Gene3D" id="3.40.525.10">
    <property type="entry name" value="CRAL-TRIO lipid binding domain"/>
    <property type="match status" value="1"/>
</dbReference>
<dbReference type="GO" id="GO:0016020">
    <property type="term" value="C:membrane"/>
    <property type="evidence" value="ECO:0007669"/>
    <property type="project" value="TreeGrafter"/>
</dbReference>
<protein>
    <recommendedName>
        <fullName evidence="2">CRAL-TRIO domain-containing protein</fullName>
    </recommendedName>
</protein>
<dbReference type="InterPro" id="IPR036865">
    <property type="entry name" value="CRAL-TRIO_dom_sf"/>
</dbReference>
<dbReference type="GO" id="GO:1902936">
    <property type="term" value="F:phosphatidylinositol bisphosphate binding"/>
    <property type="evidence" value="ECO:0007669"/>
    <property type="project" value="TreeGrafter"/>
</dbReference>
<dbReference type="PANTHER" id="PTHR10174">
    <property type="entry name" value="ALPHA-TOCOPHEROL TRANSFER PROTEIN-RELATED"/>
    <property type="match status" value="1"/>
</dbReference>
<dbReference type="SUPFAM" id="SSF52087">
    <property type="entry name" value="CRAL/TRIO domain"/>
    <property type="match status" value="1"/>
</dbReference>
<dbReference type="Pfam" id="PF00650">
    <property type="entry name" value="CRAL_TRIO"/>
    <property type="match status" value="1"/>
</dbReference>
<gene>
    <name evidence="3" type="ORF">GOCE00092_LOCUS2301</name>
</gene>
<dbReference type="PANTHER" id="PTHR10174:SF208">
    <property type="entry name" value="CRAL-TRIO DOMAIN-CONTAINING PROTEIN DDB_G0278031"/>
    <property type="match status" value="1"/>
</dbReference>
<feature type="region of interest" description="Disordered" evidence="1">
    <location>
        <begin position="390"/>
        <end position="410"/>
    </location>
</feature>
<feature type="compositionally biased region" description="Polar residues" evidence="1">
    <location>
        <begin position="445"/>
        <end position="455"/>
    </location>
</feature>
<evidence type="ECO:0000256" key="1">
    <source>
        <dbReference type="SAM" id="MobiDB-lite"/>
    </source>
</evidence>
<feature type="domain" description="CRAL-TRIO" evidence="2">
    <location>
        <begin position="549"/>
        <end position="715"/>
    </location>
</feature>
<dbReference type="AlphaFoldDB" id="A0A7S1Y071"/>
<feature type="region of interest" description="Disordered" evidence="1">
    <location>
        <begin position="424"/>
        <end position="455"/>
    </location>
</feature>
<dbReference type="InterPro" id="IPR001251">
    <property type="entry name" value="CRAL-TRIO_dom"/>
</dbReference>
<dbReference type="PROSITE" id="PS50191">
    <property type="entry name" value="CRAL_TRIO"/>
    <property type="match status" value="1"/>
</dbReference>
<evidence type="ECO:0000313" key="3">
    <source>
        <dbReference type="EMBL" id="CAD9273394.1"/>
    </source>
</evidence>
<dbReference type="CDD" id="cd00170">
    <property type="entry name" value="SEC14"/>
    <property type="match status" value="1"/>
</dbReference>
<organism evidence="3">
    <name type="scientific">Grammatophora oceanica</name>
    <dbReference type="NCBI Taxonomy" id="210454"/>
    <lineage>
        <taxon>Eukaryota</taxon>
        <taxon>Sar</taxon>
        <taxon>Stramenopiles</taxon>
        <taxon>Ochrophyta</taxon>
        <taxon>Bacillariophyta</taxon>
        <taxon>Fragilariophyceae</taxon>
        <taxon>Fragilariophycidae</taxon>
        <taxon>Rhabdonematales</taxon>
        <taxon>Grammatophoraceae</taxon>
        <taxon>Grammatophora</taxon>
    </lineage>
</organism>